<evidence type="ECO:0000256" key="1">
    <source>
        <dbReference type="RuleBase" id="RU004273"/>
    </source>
</evidence>
<feature type="compositionally biased region" description="Basic and acidic residues" evidence="2">
    <location>
        <begin position="1"/>
        <end position="15"/>
    </location>
</feature>
<organism evidence="4 5">
    <name type="scientific">Ancylostoma ceylanicum</name>
    <dbReference type="NCBI Taxonomy" id="53326"/>
    <lineage>
        <taxon>Eukaryota</taxon>
        <taxon>Metazoa</taxon>
        <taxon>Ecdysozoa</taxon>
        <taxon>Nematoda</taxon>
        <taxon>Chromadorea</taxon>
        <taxon>Rhabditida</taxon>
        <taxon>Rhabditina</taxon>
        <taxon>Rhabditomorpha</taxon>
        <taxon>Strongyloidea</taxon>
        <taxon>Ancylostomatidae</taxon>
        <taxon>Ancylostomatinae</taxon>
        <taxon>Ancylostoma</taxon>
    </lineage>
</organism>
<dbReference type="PANTHER" id="PTHR11668">
    <property type="entry name" value="SERINE/THREONINE PROTEIN PHOSPHATASE"/>
    <property type="match status" value="1"/>
</dbReference>
<dbReference type="Gene3D" id="3.60.21.10">
    <property type="match status" value="1"/>
</dbReference>
<dbReference type="InterPro" id="IPR050341">
    <property type="entry name" value="PP1_catalytic_subunit"/>
</dbReference>
<dbReference type="InterPro" id="IPR004843">
    <property type="entry name" value="Calcineurin-like_PHP"/>
</dbReference>
<dbReference type="EC" id="3.1.3.16" evidence="1"/>
<dbReference type="InterPro" id="IPR006186">
    <property type="entry name" value="Ser/Thr-sp_prot-phosphatase"/>
</dbReference>
<evidence type="ECO:0000313" key="4">
    <source>
        <dbReference type="EMBL" id="EPB72224.1"/>
    </source>
</evidence>
<sequence length="261" mass="29618">MNRTQIEKTSEKVENNADDGVDSEIESYMDQMITKIMTARFTKPLSHNAPEVDARLTIEEIHDVTRVAAESFLRQKSLIRLSSDCLPVTVVGDLHGQLTDLRKIIDRCGDPSRNTYIFLGDYVDRGTQGLELAILLFAYQIRYPNRVFLLRGNHEDVNTTSTYGFYDECMMKYGRRGEWVYLMLVNAFNHLPLAAVIGGRVLCMHGGLSPHIQTLTDIERPGWSLSCRGISFSFDESVVEQFCQKHGIDLIVRAHQITAEV</sequence>
<evidence type="ECO:0000313" key="5">
    <source>
        <dbReference type="Proteomes" id="UP000054495"/>
    </source>
</evidence>
<dbReference type="EMBL" id="KE125059">
    <property type="protein sequence ID" value="EPB72224.1"/>
    <property type="molecule type" value="Genomic_DNA"/>
</dbReference>
<dbReference type="PRINTS" id="PR00114">
    <property type="entry name" value="STPHPHTASE"/>
</dbReference>
<comment type="catalytic activity">
    <reaction evidence="1">
        <text>O-phospho-L-threonyl-[protein] + H2O = L-threonyl-[protein] + phosphate</text>
        <dbReference type="Rhea" id="RHEA:47004"/>
        <dbReference type="Rhea" id="RHEA-COMP:11060"/>
        <dbReference type="Rhea" id="RHEA-COMP:11605"/>
        <dbReference type="ChEBI" id="CHEBI:15377"/>
        <dbReference type="ChEBI" id="CHEBI:30013"/>
        <dbReference type="ChEBI" id="CHEBI:43474"/>
        <dbReference type="ChEBI" id="CHEBI:61977"/>
        <dbReference type="EC" id="3.1.3.16"/>
    </reaction>
</comment>
<dbReference type="SUPFAM" id="SSF56300">
    <property type="entry name" value="Metallo-dependent phosphatases"/>
    <property type="match status" value="1"/>
</dbReference>
<proteinExistence type="inferred from homology"/>
<dbReference type="SMART" id="SM00156">
    <property type="entry name" value="PP2Ac"/>
    <property type="match status" value="1"/>
</dbReference>
<keyword evidence="5" id="KW-1185">Reference proteome</keyword>
<feature type="region of interest" description="Disordered" evidence="2">
    <location>
        <begin position="1"/>
        <end position="20"/>
    </location>
</feature>
<dbReference type="Pfam" id="PF00149">
    <property type="entry name" value="Metallophos"/>
    <property type="match status" value="1"/>
</dbReference>
<keyword evidence="1" id="KW-0378">Hydrolase</keyword>
<evidence type="ECO:0000256" key="2">
    <source>
        <dbReference type="SAM" id="MobiDB-lite"/>
    </source>
</evidence>
<feature type="domain" description="Serine/threonine specific protein phosphatases" evidence="3">
    <location>
        <begin position="150"/>
        <end position="155"/>
    </location>
</feature>
<dbReference type="PROSITE" id="PS00125">
    <property type="entry name" value="SER_THR_PHOSPHATASE"/>
    <property type="match status" value="1"/>
</dbReference>
<name>A0A0D6LJQ3_9BILA</name>
<dbReference type="Proteomes" id="UP000054495">
    <property type="component" value="Unassembled WGS sequence"/>
</dbReference>
<dbReference type="PANTHER" id="PTHR11668:SF516">
    <property type="entry name" value="SERINE_THREONINE SPECIFIC PROTEIN PHOSPHATASES DOMAIN-CONTAINING PROTEIN"/>
    <property type="match status" value="1"/>
</dbReference>
<dbReference type="InterPro" id="IPR029052">
    <property type="entry name" value="Metallo-depent_PP-like"/>
</dbReference>
<evidence type="ECO:0000259" key="3">
    <source>
        <dbReference type="PROSITE" id="PS00125"/>
    </source>
</evidence>
<comment type="similarity">
    <text evidence="1">Belongs to the PPP phosphatase family.</text>
</comment>
<dbReference type="GO" id="GO:0005634">
    <property type="term" value="C:nucleus"/>
    <property type="evidence" value="ECO:0007669"/>
    <property type="project" value="TreeGrafter"/>
</dbReference>
<accession>A0A0D6LJQ3</accession>
<gene>
    <name evidence="4" type="ORF">ANCCEY_08691</name>
</gene>
<dbReference type="GO" id="GO:0005737">
    <property type="term" value="C:cytoplasm"/>
    <property type="evidence" value="ECO:0007669"/>
    <property type="project" value="TreeGrafter"/>
</dbReference>
<reference evidence="4 5" key="1">
    <citation type="submission" date="2013-05" db="EMBL/GenBank/DDBJ databases">
        <title>Draft genome of the parasitic nematode Anyclostoma ceylanicum.</title>
        <authorList>
            <person name="Mitreva M."/>
        </authorList>
    </citation>
    <scope>NUCLEOTIDE SEQUENCE [LARGE SCALE GENOMIC DNA]</scope>
</reference>
<dbReference type="AlphaFoldDB" id="A0A0D6LJQ3"/>
<protein>
    <recommendedName>
        <fullName evidence="1">Serine/threonine-protein phosphatase</fullName>
        <ecNumber evidence="1">3.1.3.16</ecNumber>
    </recommendedName>
</protein>
<dbReference type="GO" id="GO:0004722">
    <property type="term" value="F:protein serine/threonine phosphatase activity"/>
    <property type="evidence" value="ECO:0007669"/>
    <property type="project" value="UniProtKB-EC"/>
</dbReference>